<keyword evidence="3" id="KW-1185">Reference proteome</keyword>
<gene>
    <name evidence="2" type="ordered locus">Bcav_0879</name>
</gene>
<evidence type="ECO:0000259" key="1">
    <source>
        <dbReference type="Pfam" id="PF09951"/>
    </source>
</evidence>
<dbReference type="Pfam" id="PF09951">
    <property type="entry name" value="Imm33"/>
    <property type="match status" value="1"/>
</dbReference>
<dbReference type="KEGG" id="bcv:Bcav_0879"/>
<evidence type="ECO:0000313" key="2">
    <source>
        <dbReference type="EMBL" id="ACQ79140.1"/>
    </source>
</evidence>
<dbReference type="AlphaFoldDB" id="C5BZG8"/>
<dbReference type="OrthoDB" id="4827574at2"/>
<dbReference type="HOGENOM" id="CLU_145209_0_0_11"/>
<reference evidence="2 3" key="1">
    <citation type="journal article" date="2009" name="Stand. Genomic Sci.">
        <title>Complete genome sequence of Beutenbergia cavernae type strain (HKI 0122).</title>
        <authorList>
            <person name="Land M."/>
            <person name="Pukall R."/>
            <person name="Abt B."/>
            <person name="Goker M."/>
            <person name="Rohde M."/>
            <person name="Glavina Del Rio T."/>
            <person name="Tice H."/>
            <person name="Copeland A."/>
            <person name="Cheng J.F."/>
            <person name="Lucas S."/>
            <person name="Chen F."/>
            <person name="Nolan M."/>
            <person name="Bruce D."/>
            <person name="Goodwin L."/>
            <person name="Pitluck S."/>
            <person name="Ivanova N."/>
            <person name="Mavromatis K."/>
            <person name="Ovchinnikova G."/>
            <person name="Pati A."/>
            <person name="Chen A."/>
            <person name="Palaniappan K."/>
            <person name="Hauser L."/>
            <person name="Chang Y.J."/>
            <person name="Jefferies C.C."/>
            <person name="Saunders E."/>
            <person name="Brettin T."/>
            <person name="Detter J.C."/>
            <person name="Han C."/>
            <person name="Chain P."/>
            <person name="Bristow J."/>
            <person name="Eisen J.A."/>
            <person name="Markowitz V."/>
            <person name="Hugenholtz P."/>
            <person name="Kyrpides N.C."/>
            <person name="Klenk H.P."/>
            <person name="Lapidus A."/>
        </authorList>
    </citation>
    <scope>NUCLEOTIDE SEQUENCE [LARGE SCALE GENOMIC DNA]</scope>
    <source>
        <strain evidence="3">ATCC BAA-8 / DSM 12333 / NBRC 16432</strain>
    </source>
</reference>
<dbReference type="Proteomes" id="UP000007962">
    <property type="component" value="Chromosome"/>
</dbReference>
<dbReference type="eggNOG" id="COG4859">
    <property type="taxonomic scope" value="Bacteria"/>
</dbReference>
<proteinExistence type="predicted"/>
<sequence>MTQRPEYLEGAGGVIASRRILDGTARLAWAVRERSVNPQDNGWRFFSDADDDEYLNDASNLAVADFNTVARIEPAVIGIYSLPVGADLQLVRDGDRRRWVDNHTGAEVAL</sequence>
<dbReference type="RefSeq" id="WP_012725920.1">
    <property type="nucleotide sequence ID" value="NC_012669.1"/>
</dbReference>
<feature type="domain" description="Immunity protein Imm33" evidence="1">
    <location>
        <begin position="14"/>
        <end position="99"/>
    </location>
</feature>
<accession>C5BZG8</accession>
<protein>
    <recommendedName>
        <fullName evidence="1">Immunity protein Imm33 domain-containing protein</fullName>
    </recommendedName>
</protein>
<organism evidence="2 3">
    <name type="scientific">Beutenbergia cavernae (strain ATCC BAA-8 / DSM 12333 / CCUG 43141 / JCM 11478 / NBRC 16432 / NCIMB 13614 / HKI 0122)</name>
    <dbReference type="NCBI Taxonomy" id="471853"/>
    <lineage>
        <taxon>Bacteria</taxon>
        <taxon>Bacillati</taxon>
        <taxon>Actinomycetota</taxon>
        <taxon>Actinomycetes</taxon>
        <taxon>Micrococcales</taxon>
        <taxon>Beutenbergiaceae</taxon>
        <taxon>Beutenbergia</taxon>
    </lineage>
</organism>
<dbReference type="STRING" id="471853.Bcav_0879"/>
<evidence type="ECO:0000313" key="3">
    <source>
        <dbReference type="Proteomes" id="UP000007962"/>
    </source>
</evidence>
<dbReference type="InterPro" id="IPR018689">
    <property type="entry name" value="Imm33_dom"/>
</dbReference>
<dbReference type="EMBL" id="CP001618">
    <property type="protein sequence ID" value="ACQ79140.1"/>
    <property type="molecule type" value="Genomic_DNA"/>
</dbReference>
<name>C5BZG8_BEUC1</name>